<dbReference type="AlphaFoldDB" id="A0A2H3CFD6"/>
<reference evidence="2" key="1">
    <citation type="journal article" date="2017" name="Nat. Ecol. Evol.">
        <title>Genome expansion and lineage-specific genetic innovations in the forest pathogenic fungi Armillaria.</title>
        <authorList>
            <person name="Sipos G."/>
            <person name="Prasanna A.N."/>
            <person name="Walter M.C."/>
            <person name="O'Connor E."/>
            <person name="Balint B."/>
            <person name="Krizsan K."/>
            <person name="Kiss B."/>
            <person name="Hess J."/>
            <person name="Varga T."/>
            <person name="Slot J."/>
            <person name="Riley R."/>
            <person name="Boka B."/>
            <person name="Rigling D."/>
            <person name="Barry K."/>
            <person name="Lee J."/>
            <person name="Mihaltcheva S."/>
            <person name="LaButti K."/>
            <person name="Lipzen A."/>
            <person name="Waldron R."/>
            <person name="Moloney N.M."/>
            <person name="Sperisen C."/>
            <person name="Kredics L."/>
            <person name="Vagvoelgyi C."/>
            <person name="Patrignani A."/>
            <person name="Fitzpatrick D."/>
            <person name="Nagy I."/>
            <person name="Doyle S."/>
            <person name="Anderson J.B."/>
            <person name="Grigoriev I.V."/>
            <person name="Gueldener U."/>
            <person name="Muensterkoetter M."/>
            <person name="Nagy L.G."/>
        </authorList>
    </citation>
    <scope>NUCLEOTIDE SEQUENCE [LARGE SCALE GENOMIC DNA]</scope>
    <source>
        <strain evidence="2">Ar21-2</strain>
    </source>
</reference>
<gene>
    <name evidence="1" type="ORF">ARMGADRAFT_774506</name>
</gene>
<organism evidence="1 2">
    <name type="scientific">Armillaria gallica</name>
    <name type="common">Bulbous honey fungus</name>
    <name type="synonym">Armillaria bulbosa</name>
    <dbReference type="NCBI Taxonomy" id="47427"/>
    <lineage>
        <taxon>Eukaryota</taxon>
        <taxon>Fungi</taxon>
        <taxon>Dikarya</taxon>
        <taxon>Basidiomycota</taxon>
        <taxon>Agaricomycotina</taxon>
        <taxon>Agaricomycetes</taxon>
        <taxon>Agaricomycetidae</taxon>
        <taxon>Agaricales</taxon>
        <taxon>Marasmiineae</taxon>
        <taxon>Physalacriaceae</taxon>
        <taxon>Armillaria</taxon>
    </lineage>
</organism>
<dbReference type="EMBL" id="KZ293725">
    <property type="protein sequence ID" value="PBK81781.1"/>
    <property type="molecule type" value="Genomic_DNA"/>
</dbReference>
<dbReference type="InParanoid" id="A0A2H3CFD6"/>
<evidence type="ECO:0000313" key="1">
    <source>
        <dbReference type="EMBL" id="PBK81781.1"/>
    </source>
</evidence>
<proteinExistence type="predicted"/>
<sequence>MMRPSSGSFCISMVDVACSTSDVPAILHTIWFLIARLEPKNEDALARWPSQSYHPFLFLYSAFLAHAKLVSIHYLTTIILRRF</sequence>
<name>A0A2H3CFD6_ARMGA</name>
<accession>A0A2H3CFD6</accession>
<keyword evidence="2" id="KW-1185">Reference proteome</keyword>
<evidence type="ECO:0000313" key="2">
    <source>
        <dbReference type="Proteomes" id="UP000217790"/>
    </source>
</evidence>
<protein>
    <submittedName>
        <fullName evidence="1">Uncharacterized protein</fullName>
    </submittedName>
</protein>
<dbReference type="Proteomes" id="UP000217790">
    <property type="component" value="Unassembled WGS sequence"/>
</dbReference>